<evidence type="ECO:0000313" key="2">
    <source>
        <dbReference type="EMBL" id="KRM02887.1"/>
    </source>
</evidence>
<dbReference type="AlphaFoldDB" id="A0A0R1VBF0"/>
<feature type="transmembrane region" description="Helical" evidence="1">
    <location>
        <begin position="42"/>
        <end position="63"/>
    </location>
</feature>
<dbReference type="PATRIC" id="fig|1423767.3.peg.1315"/>
<gene>
    <name evidence="2" type="ORF">FC59_GL001267</name>
</gene>
<dbReference type="OrthoDB" id="2325873at2"/>
<evidence type="ECO:0000313" key="3">
    <source>
        <dbReference type="Proteomes" id="UP000051307"/>
    </source>
</evidence>
<reference evidence="2 3" key="1">
    <citation type="journal article" date="2015" name="Genome Announc.">
        <title>Expanding the biotechnology potential of lactobacilli through comparative genomics of 213 strains and associated genera.</title>
        <authorList>
            <person name="Sun Z."/>
            <person name="Harris H.M."/>
            <person name="McCann A."/>
            <person name="Guo C."/>
            <person name="Argimon S."/>
            <person name="Zhang W."/>
            <person name="Yang X."/>
            <person name="Jeffery I.B."/>
            <person name="Cooney J.C."/>
            <person name="Kagawa T.F."/>
            <person name="Liu W."/>
            <person name="Song Y."/>
            <person name="Salvetti E."/>
            <person name="Wrobel A."/>
            <person name="Rasinkangas P."/>
            <person name="Parkhill J."/>
            <person name="Rea M.C."/>
            <person name="O'Sullivan O."/>
            <person name="Ritari J."/>
            <person name="Douillard F.P."/>
            <person name="Paul Ross R."/>
            <person name="Yang R."/>
            <person name="Briner A.E."/>
            <person name="Felis G.E."/>
            <person name="de Vos W.M."/>
            <person name="Barrangou R."/>
            <person name="Klaenhammer T.R."/>
            <person name="Caufield P.W."/>
            <person name="Cui Y."/>
            <person name="Zhang H."/>
            <person name="O'Toole P.W."/>
        </authorList>
    </citation>
    <scope>NUCLEOTIDE SEQUENCE [LARGE SCALE GENOMIC DNA]</scope>
    <source>
        <strain evidence="2 3">DSM 16761</strain>
    </source>
</reference>
<sequence>MTENMMKHLIMEDKVSKIVGPIVCIYLLWLALMAMFNFKVMMIAIGVQFVVLLAYMLVEPLIFRKGRAEK</sequence>
<name>A0A0R1VBF0_9LACO</name>
<keyword evidence="1" id="KW-0472">Membrane</keyword>
<dbReference type="RefSeq" id="WP_025014503.1">
    <property type="nucleotide sequence ID" value="NZ_AZFU01000034.1"/>
</dbReference>
<evidence type="ECO:0000256" key="1">
    <source>
        <dbReference type="SAM" id="Phobius"/>
    </source>
</evidence>
<organism evidence="2 3">
    <name type="scientific">Lactobacillus kitasatonis DSM 16761 = JCM 1039</name>
    <dbReference type="NCBI Taxonomy" id="1423767"/>
    <lineage>
        <taxon>Bacteria</taxon>
        <taxon>Bacillati</taxon>
        <taxon>Bacillota</taxon>
        <taxon>Bacilli</taxon>
        <taxon>Lactobacillales</taxon>
        <taxon>Lactobacillaceae</taxon>
        <taxon>Lactobacillus</taxon>
    </lineage>
</organism>
<dbReference type="Proteomes" id="UP000051307">
    <property type="component" value="Unassembled WGS sequence"/>
</dbReference>
<keyword evidence="1" id="KW-0812">Transmembrane</keyword>
<feature type="transmembrane region" description="Helical" evidence="1">
    <location>
        <begin position="15"/>
        <end position="36"/>
    </location>
</feature>
<protein>
    <submittedName>
        <fullName evidence="2">Uncharacterized protein</fullName>
    </submittedName>
</protein>
<keyword evidence="1" id="KW-1133">Transmembrane helix</keyword>
<dbReference type="EMBL" id="AZFU01000034">
    <property type="protein sequence ID" value="KRM02887.1"/>
    <property type="molecule type" value="Genomic_DNA"/>
</dbReference>
<proteinExistence type="predicted"/>
<comment type="caution">
    <text evidence="2">The sequence shown here is derived from an EMBL/GenBank/DDBJ whole genome shotgun (WGS) entry which is preliminary data.</text>
</comment>
<accession>A0A0R1VBF0</accession>